<evidence type="ECO:0000313" key="3">
    <source>
        <dbReference type="Proteomes" id="UP001521150"/>
    </source>
</evidence>
<organism evidence="2 3">
    <name type="scientific">Kibdelosporangium philippinense</name>
    <dbReference type="NCBI Taxonomy" id="211113"/>
    <lineage>
        <taxon>Bacteria</taxon>
        <taxon>Bacillati</taxon>
        <taxon>Actinomycetota</taxon>
        <taxon>Actinomycetes</taxon>
        <taxon>Pseudonocardiales</taxon>
        <taxon>Pseudonocardiaceae</taxon>
        <taxon>Kibdelosporangium</taxon>
    </lineage>
</organism>
<feature type="transmembrane region" description="Helical" evidence="1">
    <location>
        <begin position="12"/>
        <end position="29"/>
    </location>
</feature>
<name>A0ABS8Z5A5_9PSEU</name>
<protein>
    <submittedName>
        <fullName evidence="2">Uncharacterized protein</fullName>
    </submittedName>
</protein>
<dbReference type="EMBL" id="JAJVCN010000001">
    <property type="protein sequence ID" value="MCE7003074.1"/>
    <property type="molecule type" value="Genomic_DNA"/>
</dbReference>
<proteinExistence type="predicted"/>
<keyword evidence="1" id="KW-0812">Transmembrane</keyword>
<sequence length="117" mass="13377">MNEFSLHREPGLNWLGVVVLTLFTAYAVSQTGATRHPSLTKWISILVRVLTSWQFPWGLADRFSLRGPRGQDGVSWGDYGAYIDYTRQVATFLPGGLRRYSRTRQQQRNSWSVSHSC</sequence>
<dbReference type="RefSeq" id="WP_233724635.1">
    <property type="nucleotide sequence ID" value="NZ_JAJVCN010000001.1"/>
</dbReference>
<accession>A0ABS8Z5A5</accession>
<keyword evidence="1" id="KW-0472">Membrane</keyword>
<dbReference type="Proteomes" id="UP001521150">
    <property type="component" value="Unassembled WGS sequence"/>
</dbReference>
<keyword evidence="3" id="KW-1185">Reference proteome</keyword>
<gene>
    <name evidence="2" type="ORF">LWC34_09570</name>
</gene>
<keyword evidence="1" id="KW-1133">Transmembrane helix</keyword>
<evidence type="ECO:0000256" key="1">
    <source>
        <dbReference type="SAM" id="Phobius"/>
    </source>
</evidence>
<comment type="caution">
    <text evidence="2">The sequence shown here is derived from an EMBL/GenBank/DDBJ whole genome shotgun (WGS) entry which is preliminary data.</text>
</comment>
<reference evidence="2 3" key="1">
    <citation type="submission" date="2021-12" db="EMBL/GenBank/DDBJ databases">
        <title>Genome sequence of Kibdelosporangium philippinense ATCC 49844.</title>
        <authorList>
            <person name="Fedorov E.A."/>
            <person name="Omeragic M."/>
            <person name="Shalygina K.F."/>
            <person name="Maclea K.S."/>
        </authorList>
    </citation>
    <scope>NUCLEOTIDE SEQUENCE [LARGE SCALE GENOMIC DNA]</scope>
    <source>
        <strain evidence="2 3">ATCC 49844</strain>
    </source>
</reference>
<evidence type="ECO:0000313" key="2">
    <source>
        <dbReference type="EMBL" id="MCE7003074.1"/>
    </source>
</evidence>